<protein>
    <recommendedName>
        <fullName evidence="3">DUF5776 domain-containing protein</fullName>
    </recommendedName>
</protein>
<proteinExistence type="predicted"/>
<name>A0A0H4QF47_9LACO</name>
<evidence type="ECO:0000313" key="2">
    <source>
        <dbReference type="Proteomes" id="UP000036106"/>
    </source>
</evidence>
<keyword evidence="2" id="KW-1185">Reference proteome</keyword>
<dbReference type="AlphaFoldDB" id="A0A0H4QF47"/>
<dbReference type="Proteomes" id="UP000036106">
    <property type="component" value="Chromosome"/>
</dbReference>
<accession>A0A0H4QF47</accession>
<evidence type="ECO:0008006" key="3">
    <source>
        <dbReference type="Google" id="ProtNLM"/>
    </source>
</evidence>
<dbReference type="KEGG" id="lgn:ABM34_02690"/>
<organism evidence="1 2">
    <name type="scientific">Companilactobacillus ginsenosidimutans</name>
    <dbReference type="NCBI Taxonomy" id="1007676"/>
    <lineage>
        <taxon>Bacteria</taxon>
        <taxon>Bacillati</taxon>
        <taxon>Bacillota</taxon>
        <taxon>Bacilli</taxon>
        <taxon>Lactobacillales</taxon>
        <taxon>Lactobacillaceae</taxon>
        <taxon>Companilactobacillus</taxon>
    </lineage>
</organism>
<dbReference type="STRING" id="1007676.ABM34_02690"/>
<dbReference type="PATRIC" id="fig|1007676.4.peg.557"/>
<evidence type="ECO:0000313" key="1">
    <source>
        <dbReference type="EMBL" id="AKP66567.1"/>
    </source>
</evidence>
<gene>
    <name evidence="1" type="ORF">ABM34_02690</name>
</gene>
<reference evidence="2" key="1">
    <citation type="submission" date="2015-07" db="EMBL/GenBank/DDBJ databases">
        <title>Lactobacillus ginsenosidimutans/EMML 3141/ whole genome sequencing.</title>
        <authorList>
            <person name="Kim M.K."/>
            <person name="Im W.-T."/>
            <person name="Srinivasan S."/>
            <person name="Lee J.-J."/>
        </authorList>
    </citation>
    <scope>NUCLEOTIDE SEQUENCE [LARGE SCALE GENOMIC DNA]</scope>
    <source>
        <strain evidence="2">EMML 3041</strain>
    </source>
</reference>
<sequence length="75" mass="8434">MLYSGSILKSSEIQPVYRISNGRLIQTSLSVAKDSEWIIGSTVQSSSGDVFFQISTNEYVLKNNYTNLITIFELH</sequence>
<dbReference type="EMBL" id="CP012034">
    <property type="protein sequence ID" value="AKP66567.1"/>
    <property type="molecule type" value="Genomic_DNA"/>
</dbReference>